<dbReference type="InterPro" id="IPR056412">
    <property type="entry name" value="Ig_CycH"/>
</dbReference>
<keyword evidence="6" id="KW-0472">Membrane</keyword>
<evidence type="ECO:0000256" key="6">
    <source>
        <dbReference type="SAM" id="Phobius"/>
    </source>
</evidence>
<feature type="domain" description="Cytochrome c-type biogenesis protein H Ig-like" evidence="7">
    <location>
        <begin position="296"/>
        <end position="399"/>
    </location>
</feature>
<keyword evidence="3 4" id="KW-0802">TPR repeat</keyword>
<dbReference type="InterPro" id="IPR019734">
    <property type="entry name" value="TPR_rpt"/>
</dbReference>
<comment type="caution">
    <text evidence="9">The sequence shown here is derived from an EMBL/GenBank/DDBJ whole genome shotgun (WGS) entry which is preliminary data.</text>
</comment>
<evidence type="ECO:0000313" key="9">
    <source>
        <dbReference type="EMBL" id="MBQ0929846.1"/>
    </source>
</evidence>
<dbReference type="SMART" id="SM00028">
    <property type="entry name" value="TPR"/>
    <property type="match status" value="2"/>
</dbReference>
<dbReference type="PROSITE" id="PS50293">
    <property type="entry name" value="TPR_REGION"/>
    <property type="match status" value="1"/>
</dbReference>
<dbReference type="PROSITE" id="PS50005">
    <property type="entry name" value="TPR"/>
    <property type="match status" value="1"/>
</dbReference>
<keyword evidence="6" id="KW-1133">Transmembrane helix</keyword>
<dbReference type="SUPFAM" id="SSF48452">
    <property type="entry name" value="TPR-like"/>
    <property type="match status" value="1"/>
</dbReference>
<evidence type="ECO:0000256" key="2">
    <source>
        <dbReference type="ARBA" id="ARBA00022748"/>
    </source>
</evidence>
<evidence type="ECO:0000256" key="4">
    <source>
        <dbReference type="PROSITE-ProRule" id="PRU00339"/>
    </source>
</evidence>
<accession>A0A940YB90</accession>
<dbReference type="RefSeq" id="WP_210852089.1">
    <property type="nucleotide sequence ID" value="NZ_JAGQDD010000002.1"/>
</dbReference>
<keyword evidence="2" id="KW-0201">Cytochrome c-type biogenesis</keyword>
<feature type="transmembrane region" description="Helical" evidence="6">
    <location>
        <begin position="78"/>
        <end position="95"/>
    </location>
</feature>
<evidence type="ECO:0000259" key="7">
    <source>
        <dbReference type="Pfam" id="PF23892"/>
    </source>
</evidence>
<evidence type="ECO:0000313" key="10">
    <source>
        <dbReference type="Proteomes" id="UP000676246"/>
    </source>
</evidence>
<dbReference type="EMBL" id="JAGQDD010000002">
    <property type="protein sequence ID" value="MBQ0929846.1"/>
    <property type="molecule type" value="Genomic_DNA"/>
</dbReference>
<keyword evidence="6" id="KW-0812">Transmembrane</keyword>
<dbReference type="AlphaFoldDB" id="A0A940YB90"/>
<reference evidence="9 10" key="1">
    <citation type="submission" date="2021-04" db="EMBL/GenBank/DDBJ databases">
        <title>The genome sequence of Ideonella sp. 3Y2.</title>
        <authorList>
            <person name="Liu Y."/>
        </authorList>
    </citation>
    <scope>NUCLEOTIDE SEQUENCE [LARGE SCALE GENOMIC DNA]</scope>
    <source>
        <strain evidence="9 10">3Y2</strain>
    </source>
</reference>
<evidence type="ECO:0000256" key="3">
    <source>
        <dbReference type="ARBA" id="ARBA00022803"/>
    </source>
</evidence>
<protein>
    <submittedName>
        <fullName evidence="9">Tetratricopeptide repeat protein</fullName>
    </submittedName>
</protein>
<feature type="domain" description="Cytochrome c-type biogenesis protein H TPR" evidence="8">
    <location>
        <begin position="126"/>
        <end position="255"/>
    </location>
</feature>
<dbReference type="PANTHER" id="PTHR47870:SF1">
    <property type="entry name" value="CYTOCHROME C-TYPE BIOGENESIS PROTEIN CCMH"/>
    <property type="match status" value="1"/>
</dbReference>
<dbReference type="InterPro" id="IPR011990">
    <property type="entry name" value="TPR-like_helical_dom_sf"/>
</dbReference>
<evidence type="ECO:0000256" key="5">
    <source>
        <dbReference type="SAM" id="MobiDB-lite"/>
    </source>
</evidence>
<dbReference type="InterPro" id="IPR051263">
    <property type="entry name" value="C-type_cytochrome_biogenesis"/>
</dbReference>
<feature type="repeat" description="TPR" evidence="4">
    <location>
        <begin position="150"/>
        <end position="183"/>
    </location>
</feature>
<keyword evidence="1" id="KW-0677">Repeat</keyword>
<evidence type="ECO:0000256" key="1">
    <source>
        <dbReference type="ARBA" id="ARBA00022737"/>
    </source>
</evidence>
<keyword evidence="10" id="KW-1185">Reference proteome</keyword>
<evidence type="ECO:0000259" key="8">
    <source>
        <dbReference type="Pfam" id="PF23914"/>
    </source>
</evidence>
<dbReference type="Pfam" id="PF23892">
    <property type="entry name" value="Ig_CycH"/>
    <property type="match status" value="1"/>
</dbReference>
<dbReference type="InterPro" id="IPR056413">
    <property type="entry name" value="TPR_CcmH_CycH"/>
</dbReference>
<dbReference type="GO" id="GO:0017004">
    <property type="term" value="P:cytochrome complex assembly"/>
    <property type="evidence" value="ECO:0007669"/>
    <property type="project" value="UniProtKB-KW"/>
</dbReference>
<dbReference type="Pfam" id="PF23914">
    <property type="entry name" value="TPR_CcmH_CycH"/>
    <property type="match status" value="1"/>
</dbReference>
<organism evidence="9 10">
    <name type="scientific">Ideonella alba</name>
    <dbReference type="NCBI Taxonomy" id="2824118"/>
    <lineage>
        <taxon>Bacteria</taxon>
        <taxon>Pseudomonadati</taxon>
        <taxon>Pseudomonadota</taxon>
        <taxon>Betaproteobacteria</taxon>
        <taxon>Burkholderiales</taxon>
        <taxon>Sphaerotilaceae</taxon>
        <taxon>Ideonella</taxon>
    </lineage>
</organism>
<proteinExistence type="predicted"/>
<dbReference type="PANTHER" id="PTHR47870">
    <property type="entry name" value="CYTOCHROME C-TYPE BIOGENESIS PROTEIN CCMH"/>
    <property type="match status" value="1"/>
</dbReference>
<sequence length="404" mass="41108">MTTDAIAALKDQLRQIDALATSGALSPEAAATARAELERRLVDAVMASPAAATPAPAATAAAPAAPTPAAPRVSRRTALAMAGFVLLFGAAMYAWRGNLPGWSVQPGSPAAAPAETGAAPGQAPHAMGTQQIEDMLASLTERLKAKPDDAEGWLMLGRSYSVLGRFSEAVPAYRKVLALQPANGQALADLADALAMVNGRSFQGEPTQLIAAALKAEPDNLKALALAGSLAFDNGDPKTAVRHWERAVKVGPPDSDLVKQLQSALAEARQAAGLPAAEASPAPATPVAAAGASVSGRVELSAALAAKAAPDDTVFIFARPAEGSRMPLAILKKRVRDLPADFTLDDSMAMSPAARLSGAPAVVVGARVSKSGQAMPQPGDLEGLSASVAPGASGLRIVIEREVR</sequence>
<name>A0A940YB90_9BURK</name>
<dbReference type="Proteomes" id="UP000676246">
    <property type="component" value="Unassembled WGS sequence"/>
</dbReference>
<feature type="region of interest" description="Disordered" evidence="5">
    <location>
        <begin position="106"/>
        <end position="125"/>
    </location>
</feature>
<feature type="compositionally biased region" description="Low complexity" evidence="5">
    <location>
        <begin position="106"/>
        <end position="124"/>
    </location>
</feature>
<dbReference type="Gene3D" id="1.25.40.10">
    <property type="entry name" value="Tetratricopeptide repeat domain"/>
    <property type="match status" value="1"/>
</dbReference>
<gene>
    <name evidence="9" type="ORF">KAK03_05045</name>
</gene>